<evidence type="ECO:0000313" key="3">
    <source>
        <dbReference type="EMBL" id="TCV20773.1"/>
    </source>
</evidence>
<protein>
    <submittedName>
        <fullName evidence="3">Endonuclease/exonuclease/phosphatase family metal-dependent hydrolase</fullName>
    </submittedName>
</protein>
<dbReference type="Proteomes" id="UP000295197">
    <property type="component" value="Unassembled WGS sequence"/>
</dbReference>
<keyword evidence="3" id="KW-0269">Exonuclease</keyword>
<reference evidence="3 4" key="1">
    <citation type="submission" date="2019-03" db="EMBL/GenBank/DDBJ databases">
        <title>Genomic Encyclopedia of Type Strains, Phase IV (KMG-IV): sequencing the most valuable type-strain genomes for metagenomic binning, comparative biology and taxonomic classification.</title>
        <authorList>
            <person name="Goeker M."/>
        </authorList>
    </citation>
    <scope>NUCLEOTIDE SEQUENCE [LARGE SCALE GENOMIC DNA]</scope>
    <source>
        <strain evidence="3 4">DSM 22362</strain>
    </source>
</reference>
<dbReference type="Pfam" id="PF03372">
    <property type="entry name" value="Exo_endo_phos"/>
    <property type="match status" value="1"/>
</dbReference>
<name>A0A4R3VX96_9SPHI</name>
<gene>
    <name evidence="3" type="ORF">EDC17_1001116</name>
</gene>
<dbReference type="EMBL" id="SMBZ01000001">
    <property type="protein sequence ID" value="TCV20773.1"/>
    <property type="molecule type" value="Genomic_DNA"/>
</dbReference>
<dbReference type="OrthoDB" id="635146at2"/>
<keyword evidence="1" id="KW-0472">Membrane</keyword>
<dbReference type="InterPro" id="IPR036691">
    <property type="entry name" value="Endo/exonu/phosph_ase_sf"/>
</dbReference>
<evidence type="ECO:0000313" key="4">
    <source>
        <dbReference type="Proteomes" id="UP000295197"/>
    </source>
</evidence>
<dbReference type="PANTHER" id="PTHR14859">
    <property type="entry name" value="CALCOFLUOR WHITE HYPERSENSITIVE PROTEIN PRECURSOR"/>
    <property type="match status" value="1"/>
</dbReference>
<feature type="domain" description="Endonuclease/exonuclease/phosphatase" evidence="2">
    <location>
        <begin position="114"/>
        <end position="363"/>
    </location>
</feature>
<dbReference type="GO" id="GO:0004519">
    <property type="term" value="F:endonuclease activity"/>
    <property type="evidence" value="ECO:0007669"/>
    <property type="project" value="UniProtKB-KW"/>
</dbReference>
<dbReference type="RefSeq" id="WP_132775896.1">
    <property type="nucleotide sequence ID" value="NZ_SMBZ01000001.1"/>
</dbReference>
<evidence type="ECO:0000259" key="2">
    <source>
        <dbReference type="Pfam" id="PF03372"/>
    </source>
</evidence>
<keyword evidence="3" id="KW-0378">Hydrolase</keyword>
<evidence type="ECO:0000256" key="1">
    <source>
        <dbReference type="SAM" id="Phobius"/>
    </source>
</evidence>
<dbReference type="InterPro" id="IPR051916">
    <property type="entry name" value="GPI-anchor_lipid_remodeler"/>
</dbReference>
<dbReference type="InterPro" id="IPR005135">
    <property type="entry name" value="Endo/exonuclease/phosphatase"/>
</dbReference>
<keyword evidence="1" id="KW-1133">Transmembrane helix</keyword>
<keyword evidence="3" id="KW-0255">Endonuclease</keyword>
<feature type="transmembrane region" description="Helical" evidence="1">
    <location>
        <begin position="12"/>
        <end position="32"/>
    </location>
</feature>
<comment type="caution">
    <text evidence="3">The sequence shown here is derived from an EMBL/GenBank/DDBJ whole genome shotgun (WGS) entry which is preliminary data.</text>
</comment>
<dbReference type="GO" id="GO:0004527">
    <property type="term" value="F:exonuclease activity"/>
    <property type="evidence" value="ECO:0007669"/>
    <property type="project" value="UniProtKB-KW"/>
</dbReference>
<keyword evidence="1" id="KW-0812">Transmembrane</keyword>
<dbReference type="CDD" id="cd09084">
    <property type="entry name" value="EEP-2"/>
    <property type="match status" value="1"/>
</dbReference>
<feature type="transmembrane region" description="Helical" evidence="1">
    <location>
        <begin position="44"/>
        <end position="70"/>
    </location>
</feature>
<sequence length="372" mass="43372">MANQRFLRNKKLGYFSKTIFTANILAVVALLLSYSASFIDPSQFWPIAFFGLGFLPILIINIGFIVYWFLRKKRYMLISLLAIVAGWSLLSKHINFKNNNDKILVKPDSVVRVMSFNVHLFQHYDKHRTSFRDETIEFIRTVSPDVICFQEFYSRIRGSKQFTKVLQAEGEFEDYYFEPFKRNDYQGYGQAIFSKYPIINSGSINEHSYGVNRIIFADIKRETDTLRIYNVHLRSFALQDEDKDFIQKSPSEQVKDEEKTIKLGHKLKTAFTNRSQQAKTLVQHIQNDCPHPYVVMGDFNDTPMSYSVNLVGKNMNNAFAEKGFGWGVTYFGILPIFQIDYIMSDKQIRIEDFGILKEKASDHYPIWADLAY</sequence>
<keyword evidence="4" id="KW-1185">Reference proteome</keyword>
<dbReference type="GO" id="GO:0006506">
    <property type="term" value="P:GPI anchor biosynthetic process"/>
    <property type="evidence" value="ECO:0007669"/>
    <property type="project" value="TreeGrafter"/>
</dbReference>
<dbReference type="PANTHER" id="PTHR14859:SF1">
    <property type="entry name" value="PGAP2-INTERACTING PROTEIN"/>
    <property type="match status" value="1"/>
</dbReference>
<dbReference type="Gene3D" id="3.60.10.10">
    <property type="entry name" value="Endonuclease/exonuclease/phosphatase"/>
    <property type="match status" value="1"/>
</dbReference>
<dbReference type="SUPFAM" id="SSF56219">
    <property type="entry name" value="DNase I-like"/>
    <property type="match status" value="1"/>
</dbReference>
<accession>A0A4R3VX96</accession>
<keyword evidence="3" id="KW-0540">Nuclease</keyword>
<proteinExistence type="predicted"/>
<dbReference type="AlphaFoldDB" id="A0A4R3VX96"/>
<dbReference type="GO" id="GO:0016020">
    <property type="term" value="C:membrane"/>
    <property type="evidence" value="ECO:0007669"/>
    <property type="project" value="GOC"/>
</dbReference>
<organism evidence="3 4">
    <name type="scientific">Sphingobacterium alimentarium</name>
    <dbReference type="NCBI Taxonomy" id="797292"/>
    <lineage>
        <taxon>Bacteria</taxon>
        <taxon>Pseudomonadati</taxon>
        <taxon>Bacteroidota</taxon>
        <taxon>Sphingobacteriia</taxon>
        <taxon>Sphingobacteriales</taxon>
        <taxon>Sphingobacteriaceae</taxon>
        <taxon>Sphingobacterium</taxon>
    </lineage>
</organism>